<feature type="region of interest" description="Disordered" evidence="1">
    <location>
        <begin position="1"/>
        <end position="33"/>
    </location>
</feature>
<comment type="caution">
    <text evidence="2">The sequence shown here is derived from an EMBL/GenBank/DDBJ whole genome shotgun (WGS) entry which is preliminary data.</text>
</comment>
<sequence length="126" mass="14446">MNFKLHLDRKEPPYQNPKQRSRSRLSSCCPASSLCPEQRRTTFQAELKMVSSMKTCKSRKRREEKCYMAHGSSRGSSRSDDSRVSHMSKVSRNSQESGEIPCKTKPKIQVQKNKTSCWNSALSTDE</sequence>
<protein>
    <submittedName>
        <fullName evidence="2">Uncharacterized protein</fullName>
    </submittedName>
</protein>
<evidence type="ECO:0000256" key="1">
    <source>
        <dbReference type="SAM" id="MobiDB-lite"/>
    </source>
</evidence>
<evidence type="ECO:0000313" key="3">
    <source>
        <dbReference type="Proteomes" id="UP000652761"/>
    </source>
</evidence>
<gene>
    <name evidence="2" type="ORF">Taro_019000</name>
</gene>
<feature type="region of interest" description="Disordered" evidence="1">
    <location>
        <begin position="53"/>
        <end position="107"/>
    </location>
</feature>
<keyword evidence="3" id="KW-1185">Reference proteome</keyword>
<feature type="compositionally biased region" description="Basic and acidic residues" evidence="1">
    <location>
        <begin position="1"/>
        <end position="12"/>
    </location>
</feature>
<name>A0A843USK5_COLES</name>
<dbReference type="Proteomes" id="UP000652761">
    <property type="component" value="Unassembled WGS sequence"/>
</dbReference>
<organism evidence="2 3">
    <name type="scientific">Colocasia esculenta</name>
    <name type="common">Wild taro</name>
    <name type="synonym">Arum esculentum</name>
    <dbReference type="NCBI Taxonomy" id="4460"/>
    <lineage>
        <taxon>Eukaryota</taxon>
        <taxon>Viridiplantae</taxon>
        <taxon>Streptophyta</taxon>
        <taxon>Embryophyta</taxon>
        <taxon>Tracheophyta</taxon>
        <taxon>Spermatophyta</taxon>
        <taxon>Magnoliopsida</taxon>
        <taxon>Liliopsida</taxon>
        <taxon>Araceae</taxon>
        <taxon>Aroideae</taxon>
        <taxon>Colocasieae</taxon>
        <taxon>Colocasia</taxon>
    </lineage>
</organism>
<reference evidence="2" key="1">
    <citation type="submission" date="2017-07" db="EMBL/GenBank/DDBJ databases">
        <title>Taro Niue Genome Assembly and Annotation.</title>
        <authorList>
            <person name="Atibalentja N."/>
            <person name="Keating K."/>
            <person name="Fields C.J."/>
        </authorList>
    </citation>
    <scope>NUCLEOTIDE SEQUENCE</scope>
    <source>
        <strain evidence="2">Niue_2</strain>
        <tissue evidence="2">Leaf</tissue>
    </source>
</reference>
<proteinExistence type="predicted"/>
<evidence type="ECO:0000313" key="2">
    <source>
        <dbReference type="EMBL" id="MQL86468.1"/>
    </source>
</evidence>
<dbReference type="AlphaFoldDB" id="A0A843USK5"/>
<feature type="compositionally biased region" description="Polar residues" evidence="1">
    <location>
        <begin position="88"/>
        <end position="97"/>
    </location>
</feature>
<accession>A0A843USK5</accession>
<dbReference type="EMBL" id="NMUH01000902">
    <property type="protein sequence ID" value="MQL86468.1"/>
    <property type="molecule type" value="Genomic_DNA"/>
</dbReference>
<feature type="compositionally biased region" description="Low complexity" evidence="1">
    <location>
        <begin position="24"/>
        <end position="33"/>
    </location>
</feature>